<reference evidence="14" key="1">
    <citation type="submission" date="2022-01" db="UniProtKB">
        <authorList>
            <consortium name="EnsemblMetazoa"/>
        </authorList>
    </citation>
    <scope>IDENTIFICATION</scope>
</reference>
<keyword evidence="15" id="KW-1185">Reference proteome</keyword>
<dbReference type="GO" id="GO:0007608">
    <property type="term" value="P:sensory perception of smell"/>
    <property type="evidence" value="ECO:0007669"/>
    <property type="project" value="UniProtKB-KW"/>
</dbReference>
<dbReference type="EnsemblMetazoa" id="XM_014395437.1">
    <property type="protein sequence ID" value="XP_014250923.1"/>
    <property type="gene ID" value="LOC106667476"/>
</dbReference>
<dbReference type="GO" id="GO:0005737">
    <property type="term" value="C:cytoplasm"/>
    <property type="evidence" value="ECO:0007669"/>
    <property type="project" value="TreeGrafter"/>
</dbReference>
<dbReference type="GO" id="GO:0005044">
    <property type="term" value="F:scavenger receptor activity"/>
    <property type="evidence" value="ECO:0007669"/>
    <property type="project" value="TreeGrafter"/>
</dbReference>
<proteinExistence type="inferred from homology"/>
<evidence type="ECO:0000313" key="15">
    <source>
        <dbReference type="Proteomes" id="UP000494040"/>
    </source>
</evidence>
<feature type="compositionally biased region" description="Basic and acidic residues" evidence="12">
    <location>
        <begin position="611"/>
        <end position="636"/>
    </location>
</feature>
<feature type="region of interest" description="Disordered" evidence="12">
    <location>
        <begin position="531"/>
        <end position="551"/>
    </location>
</feature>
<evidence type="ECO:0008006" key="16">
    <source>
        <dbReference type="Google" id="ProtNLM"/>
    </source>
</evidence>
<evidence type="ECO:0000256" key="4">
    <source>
        <dbReference type="ARBA" id="ARBA00022606"/>
    </source>
</evidence>
<dbReference type="RefSeq" id="XP_014250923.1">
    <property type="nucleotide sequence ID" value="XM_014395437.1"/>
</dbReference>
<dbReference type="PRINTS" id="PR01609">
    <property type="entry name" value="CD36FAMILY"/>
</dbReference>
<keyword evidence="8 13" id="KW-0472">Membrane</keyword>
<dbReference type="AlphaFoldDB" id="A0A8I6RT56"/>
<evidence type="ECO:0000256" key="3">
    <source>
        <dbReference type="ARBA" id="ARBA00022475"/>
    </source>
</evidence>
<evidence type="ECO:0000256" key="2">
    <source>
        <dbReference type="ARBA" id="ARBA00010532"/>
    </source>
</evidence>
<keyword evidence="3" id="KW-1003">Cell membrane</keyword>
<evidence type="ECO:0000256" key="1">
    <source>
        <dbReference type="ARBA" id="ARBA00004651"/>
    </source>
</evidence>
<dbReference type="OMA" id="IWADENA"/>
<evidence type="ECO:0000256" key="12">
    <source>
        <dbReference type="SAM" id="MobiDB-lite"/>
    </source>
</evidence>
<accession>A0A8I6RT56</accession>
<keyword evidence="5 13" id="KW-0812">Transmembrane</keyword>
<protein>
    <recommendedName>
        <fullName evidence="16">Sensory neuron membrane protein</fullName>
    </recommendedName>
</protein>
<dbReference type="GeneID" id="106667476"/>
<organism evidence="14 15">
    <name type="scientific">Cimex lectularius</name>
    <name type="common">Bed bug</name>
    <name type="synonym">Acanthia lectularia</name>
    <dbReference type="NCBI Taxonomy" id="79782"/>
    <lineage>
        <taxon>Eukaryota</taxon>
        <taxon>Metazoa</taxon>
        <taxon>Ecdysozoa</taxon>
        <taxon>Arthropoda</taxon>
        <taxon>Hexapoda</taxon>
        <taxon>Insecta</taxon>
        <taxon>Pterygota</taxon>
        <taxon>Neoptera</taxon>
        <taxon>Paraneoptera</taxon>
        <taxon>Hemiptera</taxon>
        <taxon>Heteroptera</taxon>
        <taxon>Panheteroptera</taxon>
        <taxon>Cimicomorpha</taxon>
        <taxon>Cimicidae</taxon>
        <taxon>Cimex</taxon>
    </lineage>
</organism>
<evidence type="ECO:0000256" key="11">
    <source>
        <dbReference type="ARBA" id="ARBA00023180"/>
    </source>
</evidence>
<feature type="compositionally biased region" description="Polar residues" evidence="12">
    <location>
        <begin position="539"/>
        <end position="548"/>
    </location>
</feature>
<feature type="transmembrane region" description="Helical" evidence="13">
    <location>
        <begin position="60"/>
        <end position="80"/>
    </location>
</feature>
<evidence type="ECO:0000313" key="14">
    <source>
        <dbReference type="EnsemblMetazoa" id="XP_014250923.1"/>
    </source>
</evidence>
<evidence type="ECO:0000256" key="8">
    <source>
        <dbReference type="ARBA" id="ARBA00023136"/>
    </source>
</evidence>
<feature type="region of interest" description="Disordered" evidence="12">
    <location>
        <begin position="603"/>
        <end position="648"/>
    </location>
</feature>
<feature type="region of interest" description="Disordered" evidence="12">
    <location>
        <begin position="1"/>
        <end position="26"/>
    </location>
</feature>
<sequence length="648" mass="72438">MSDRRGSKVPSRFSHPGTGMTSKMSKKITDDFPQLANLMERVKQVPDQISEAPPAKFGKFGAGLILGGIGFGWVALPYIISFAVQQIVHLEEGSDIRKIWNNIPQAFDFKIWVFNITNPDEVQKGGIPVVAEIGPYYYKEWKGKVDLVDDFEEDTITYSNKNTWYFMEKESYPLTGEEIVTIPHVPLFSMLLIAEADFPAPMLTVINAAIPKIFGKLKNVFMKAKVRELLFDGIYIDCRARDVVGRTVCVALKQNSRPLVKLPNNQYLFSVFGVKNATPEDVRITVKRGVKDSKQIGSVVKLNGKSENSVWLGEECNKLTGTDSTIFPPFRGPDNMSIIAYSPEICRSLYGRYEKEGEYKGIKGHIYTVNLGDMINNPKESCYCPRTGCLKKGVTDLTKCQGAPLVGSLPHFYLGDESYQKGVVGLRPEKSEHEITFMMEPISGTPLVAKKRLQFNLPVHSVRHVNLTRKLKSTLIPIFWVEEGLELEGELMNFLEANLLTSLRLADGVKWTLIVVGSGLCIGGIVQRQRKKTKKNPRVSPSPNNSQAELVRSVSPMSLNAGLLNSLKSSTEMLLPSEHPHIPSPPMQPVDVYTFSERLYERLSPNAPPLEKSHSRLSVVKEDEKPPSRTDEKEESTANQPHGESPHM</sequence>
<comment type="similarity">
    <text evidence="2">Belongs to the CD36 family.</text>
</comment>
<keyword evidence="7 13" id="KW-1133">Transmembrane helix</keyword>
<keyword evidence="6" id="KW-0552">Olfaction</keyword>
<name>A0A8I6RT56_CIMLE</name>
<dbReference type="Pfam" id="PF01130">
    <property type="entry name" value="CD36"/>
    <property type="match status" value="1"/>
</dbReference>
<keyword evidence="10" id="KW-0675">Receptor</keyword>
<dbReference type="GO" id="GO:0005886">
    <property type="term" value="C:plasma membrane"/>
    <property type="evidence" value="ECO:0007669"/>
    <property type="project" value="UniProtKB-SubCell"/>
</dbReference>
<keyword evidence="4" id="KW-0716">Sensory transduction</keyword>
<dbReference type="OrthoDB" id="195015at2759"/>
<comment type="subcellular location">
    <subcellularLocation>
        <location evidence="1">Cell membrane</location>
        <topology evidence="1">Multi-pass membrane protein</topology>
    </subcellularLocation>
</comment>
<evidence type="ECO:0000256" key="7">
    <source>
        <dbReference type="ARBA" id="ARBA00022989"/>
    </source>
</evidence>
<evidence type="ECO:0000256" key="5">
    <source>
        <dbReference type="ARBA" id="ARBA00022692"/>
    </source>
</evidence>
<dbReference type="PANTHER" id="PTHR11923">
    <property type="entry name" value="SCAVENGER RECEPTOR CLASS B TYPE-1 SR-B1"/>
    <property type="match status" value="1"/>
</dbReference>
<evidence type="ECO:0000256" key="13">
    <source>
        <dbReference type="SAM" id="Phobius"/>
    </source>
</evidence>
<dbReference type="Proteomes" id="UP000494040">
    <property type="component" value="Unassembled WGS sequence"/>
</dbReference>
<evidence type="ECO:0000256" key="10">
    <source>
        <dbReference type="ARBA" id="ARBA00023170"/>
    </source>
</evidence>
<evidence type="ECO:0000256" key="6">
    <source>
        <dbReference type="ARBA" id="ARBA00022725"/>
    </source>
</evidence>
<evidence type="ECO:0000256" key="9">
    <source>
        <dbReference type="ARBA" id="ARBA00023157"/>
    </source>
</evidence>
<dbReference type="PANTHER" id="PTHR11923:SF69">
    <property type="entry name" value="SENSORY NEURON MEMBRANE PROTEIN 1"/>
    <property type="match status" value="1"/>
</dbReference>
<dbReference type="InterPro" id="IPR002159">
    <property type="entry name" value="CD36_fam"/>
</dbReference>
<keyword evidence="9" id="KW-1015">Disulfide bond</keyword>
<keyword evidence="11" id="KW-0325">Glycoprotein</keyword>
<dbReference type="KEGG" id="clec:106667476"/>